<accession>Q8INC8</accession>
<dbReference type="UCSC" id="CG31088-RA">
    <property type="organism name" value="d. melanogaster"/>
</dbReference>
<evidence type="ECO:0000313" key="1">
    <source>
        <dbReference type="EMBL" id="AAN13689.2"/>
    </source>
</evidence>
<name>Q8INC8_DROME</name>
<reference evidence="1 3" key="11">
    <citation type="journal article" date="2015" name="Genome Res.">
        <title>The Release 6 reference sequence of the Drosophila melanogaster genome.</title>
        <authorList>
            <person name="Hoskins R.A."/>
            <person name="Carlson J.W."/>
            <person name="Wan K.H."/>
            <person name="Park S."/>
            <person name="Mendez I."/>
            <person name="Galle S.E."/>
            <person name="Booth B.W."/>
            <person name="Pfeiffer B.D."/>
            <person name="George R.A."/>
            <person name="Svirskas R."/>
            <person name="Krzywinski M."/>
            <person name="Schein J."/>
            <person name="Accardo M.C."/>
            <person name="Damia E."/>
            <person name="Messina G."/>
            <person name="Mendez-Lago M."/>
            <person name="de Pablos B."/>
            <person name="Demakova O.V."/>
            <person name="Andreyeva E.N."/>
            <person name="Boldyreva L.V."/>
            <person name="Marra M."/>
            <person name="Carvalho A.B."/>
            <person name="Dimitri P."/>
            <person name="Villasante A."/>
            <person name="Zhimulev I.F."/>
            <person name="Rubin G.M."/>
            <person name="Karpen G.H."/>
            <person name="Celniker S.E."/>
        </authorList>
    </citation>
    <scope>NUCLEOTIDE SEQUENCE [LARGE SCALE GENOMIC DNA]</scope>
    <source>
        <strain evidence="3">Berkeley</strain>
    </source>
</reference>
<dbReference type="PaxDb" id="7227-FBpp0082695"/>
<reference evidence="1 3" key="1">
    <citation type="journal article" date="2000" name="Science">
        <title>The genome sequence of Drosophila melanogaster.</title>
        <authorList>
            <person name="Adams M.D."/>
            <person name="Celniker S.E."/>
            <person name="Holt R.A."/>
            <person name="Evans C.A."/>
            <person name="Gocayne J.D."/>
            <person name="Amanatides P.G."/>
            <person name="Scherer S.E."/>
            <person name="Li P.W."/>
            <person name="Hoskins R.A."/>
            <person name="Galle R.F."/>
            <person name="George R.A."/>
            <person name="Lewis S.E."/>
            <person name="Richards S."/>
            <person name="Ashburner M."/>
            <person name="Henderson S.N."/>
            <person name="Sutton G.G."/>
            <person name="Wortman J.R."/>
            <person name="Yandell M.D."/>
            <person name="Zhang Q."/>
            <person name="Chen L.X."/>
            <person name="Brandon R.C."/>
            <person name="Rogers Y.H."/>
            <person name="Blazej R.G."/>
            <person name="Champe M."/>
            <person name="Pfeiffer B.D."/>
            <person name="Wan K.H."/>
            <person name="Doyle C."/>
            <person name="Baxter E.G."/>
            <person name="Helt G."/>
            <person name="Nelson C.R."/>
            <person name="Gabor G.L."/>
            <person name="Abril J.F."/>
            <person name="Agbayani A."/>
            <person name="An H.J."/>
            <person name="Andrews-Pfannkoch C."/>
            <person name="Baldwin D."/>
            <person name="Ballew R.M."/>
            <person name="Basu A."/>
            <person name="Baxendale J."/>
            <person name="Bayraktaroglu L."/>
            <person name="Beasley E.M."/>
            <person name="Beeson K.Y."/>
            <person name="Benos P.V."/>
            <person name="Berman B.P."/>
            <person name="Bhandari D."/>
            <person name="Bolshakov S."/>
            <person name="Borkova D."/>
            <person name="Botchan M.R."/>
            <person name="Bouck J."/>
            <person name="Brokstein P."/>
            <person name="Brottier P."/>
            <person name="Burtis K.C."/>
            <person name="Busam D.A."/>
            <person name="Butler H."/>
            <person name="Cadieu E."/>
            <person name="Center A."/>
            <person name="Chandra I."/>
            <person name="Cherry J.M."/>
            <person name="Cawley S."/>
            <person name="Dahlke C."/>
            <person name="Davenport L.B."/>
            <person name="Davies P."/>
            <person name="de Pablos B."/>
            <person name="Delcher A."/>
            <person name="Deng Z."/>
            <person name="Mays A.D."/>
            <person name="Dew I."/>
            <person name="Dietz S.M."/>
            <person name="Dodson K."/>
            <person name="Doup L.E."/>
            <person name="Downes M."/>
            <person name="Dugan-Rocha S."/>
            <person name="Dunkov B.C."/>
            <person name="Dunn P."/>
            <person name="Durbin K.J."/>
            <person name="Evangelista C.C."/>
            <person name="Ferraz C."/>
            <person name="Ferriera S."/>
            <person name="Fleischmann W."/>
            <person name="Fosler C."/>
            <person name="Gabrielian A.E."/>
            <person name="Garg N.S."/>
            <person name="Gelbart W.M."/>
            <person name="Glasser K."/>
            <person name="Glodek A."/>
            <person name="Gong F."/>
            <person name="Gorrell J.H."/>
            <person name="Gu Z."/>
            <person name="Guan P."/>
            <person name="Harris M."/>
            <person name="Harris N.L."/>
            <person name="Harvey D."/>
            <person name="Heiman T.J."/>
            <person name="Hernandez J.R."/>
            <person name="Houck J."/>
            <person name="Hostin D."/>
            <person name="Houston K.A."/>
            <person name="Howland T.J."/>
            <person name="Wei M.H."/>
            <person name="Ibegwam C."/>
            <person name="Jalali M."/>
            <person name="Kalush F."/>
            <person name="Karpen G.H."/>
            <person name="Ke Z."/>
            <person name="Kennison J.A."/>
            <person name="Ketchum K.A."/>
            <person name="Kimmel B.E."/>
            <person name="Kodira C.D."/>
            <person name="Kraft C."/>
            <person name="Kravitz S."/>
            <person name="Kulp D."/>
            <person name="Lai Z."/>
            <person name="Lasko P."/>
            <person name="Lei Y."/>
            <person name="Levitsky A.A."/>
            <person name="Li J."/>
            <person name="Li Z."/>
            <person name="Liang Y."/>
            <person name="Lin X."/>
            <person name="Liu X."/>
            <person name="Mattei B."/>
            <person name="McIntosh T.C."/>
            <person name="McLeod M.P."/>
            <person name="McPherson D."/>
            <person name="Merkulov G."/>
            <person name="Milshina N.V."/>
            <person name="Mobarry C."/>
            <person name="Morris J."/>
            <person name="Moshrefi A."/>
            <person name="Mount S.M."/>
            <person name="Moy M."/>
            <person name="Murphy B."/>
            <person name="Murphy L."/>
            <person name="Muzny D.M."/>
            <person name="Nelson D.L."/>
            <person name="Nelson D.R."/>
            <person name="Nelson K.A."/>
            <person name="Nixon K."/>
            <person name="Nusskern D.R."/>
            <person name="Pacleb J.M."/>
            <person name="Palazzolo M."/>
            <person name="Pittman G.S."/>
            <person name="Pan S."/>
            <person name="Pollard J."/>
            <person name="Puri V."/>
            <person name="Reese M.G."/>
            <person name="Reinert K."/>
            <person name="Remington K."/>
            <person name="Saunders R.D."/>
            <person name="Scheeler F."/>
            <person name="Shen H."/>
            <person name="Shue B.C."/>
            <person name="Siden-Kiamos I."/>
            <person name="Simpson M."/>
            <person name="Skupski M.P."/>
            <person name="Smith T."/>
            <person name="Spier E."/>
            <person name="Spradling A.C."/>
            <person name="Stapleton M."/>
            <person name="Strong R."/>
            <person name="Sun E."/>
            <person name="Svirskas R."/>
            <person name="Tector C."/>
            <person name="Turner R."/>
            <person name="Venter E."/>
            <person name="Wang A.H."/>
            <person name="Wang X."/>
            <person name="Wang Z.Y."/>
            <person name="Wassarman D.A."/>
            <person name="Weinstock G.M."/>
            <person name="Weissenbach J."/>
            <person name="Williams S.M."/>
            <person name="WoodageT"/>
            <person name="Worley K.C."/>
            <person name="Wu D."/>
            <person name="Yang S."/>
            <person name="Yao Q.A."/>
            <person name="Ye J."/>
            <person name="Yeh R.F."/>
            <person name="Zaveri J.S."/>
            <person name="Zhan M."/>
            <person name="Zhang G."/>
            <person name="Zhao Q."/>
            <person name="Zheng L."/>
            <person name="Zheng X.H."/>
            <person name="Zhong F.N."/>
            <person name="Zhong W."/>
            <person name="Zhou X."/>
            <person name="Zhu S."/>
            <person name="Zhu X."/>
            <person name="Smith H.O."/>
            <person name="Gibbs R.A."/>
            <person name="Myers E.W."/>
            <person name="Rubin G.M."/>
            <person name="Venter J.C."/>
        </authorList>
    </citation>
    <scope>NUCLEOTIDE SEQUENCE [LARGE SCALE GENOMIC DNA]</scope>
    <source>
        <strain evidence="3">Berkeley</strain>
    </source>
</reference>
<evidence type="ECO:0000313" key="3">
    <source>
        <dbReference type="Proteomes" id="UP000000803"/>
    </source>
</evidence>
<dbReference type="STRING" id="7227.FBpp0423119"/>
<proteinExistence type="predicted"/>
<dbReference type="HOGENOM" id="CLU_1908853_0_0_1"/>
<reference evidence="1 3" key="5">
    <citation type="journal article" date="2002" name="Genome Biol.">
        <title>Heterochromatic sequences in a Drosophila whole-genome shotgun assembly.</title>
        <authorList>
            <person name="Hoskins R.A."/>
            <person name="Smith C.D."/>
            <person name="Carlson J.W."/>
            <person name="Carvalho A.B."/>
            <person name="Halpern A."/>
            <person name="Kaminker J.S."/>
            <person name="Kennedy C."/>
            <person name="Mungall C.J."/>
            <person name="Sullivan B.A."/>
            <person name="Sutton G.G."/>
            <person name="Yasuhara J.C."/>
            <person name="Wakimoto B.T."/>
            <person name="Myers E.W."/>
            <person name="Celniker S.E."/>
            <person name="Rubin G.M."/>
            <person name="Karpen G.H."/>
        </authorList>
    </citation>
    <scope>NUCLEOTIDE SEQUENCE [LARGE SCALE GENOMIC DNA]</scope>
    <source>
        <strain evidence="3">Berkeley</strain>
    </source>
</reference>
<dbReference type="PhylomeDB" id="Q8INC8"/>
<reference evidence="1 3" key="9">
    <citation type="journal article" date="2015" name="G3 (Bethesda)">
        <title>Gene Model Annotations for Drosophila melanogaster: Impact of High-Throughput Data.</title>
        <authorList>
            <consortium name="FlyBase Consortium"/>
            <person name="Matthews B.B."/>
            <person name="Dos Santos G."/>
            <person name="Crosby M.A."/>
            <person name="Emmert D.B."/>
            <person name="St Pierre S.E."/>
            <person name="Gramates L.S."/>
            <person name="Zhou P."/>
            <person name="Schroeder A.J."/>
            <person name="Falls K."/>
            <person name="Strelets V."/>
            <person name="Russo S.M."/>
            <person name="Gelbart W.M."/>
            <person name="null"/>
        </authorList>
    </citation>
    <scope>NUCLEOTIDE SEQUENCE [LARGE SCALE GENOMIC DNA]</scope>
    <source>
        <strain evidence="3">Berkeley</strain>
    </source>
</reference>
<reference evidence="1 3" key="6">
    <citation type="journal article" date="2005" name="PLoS Comput. Biol.">
        <title>Combined evidence annotation of transposable elements in genome sequences.</title>
        <authorList>
            <person name="Quesneville H."/>
            <person name="Bergman C.M."/>
            <person name="Andrieu O."/>
            <person name="Autard D."/>
            <person name="Nouaud D."/>
            <person name="Ashburner M."/>
            <person name="Anxolabehere D."/>
        </authorList>
    </citation>
    <scope>NUCLEOTIDE SEQUENCE [LARGE SCALE GENOMIC DNA]</scope>
    <source>
        <strain evidence="3">Berkeley</strain>
    </source>
</reference>
<dbReference type="BioGRID-ORCS" id="318590">
    <property type="hits" value="0 hits in 1 CRISPR screen"/>
</dbReference>
<evidence type="ECO:0000313" key="2">
    <source>
        <dbReference type="FlyBase" id="FBgn0051088"/>
    </source>
</evidence>
<gene>
    <name evidence="1" type="primary">Dmel\CG31088</name>
    <name evidence="1" type="synonym">FBgn0051088</name>
    <name evidence="1 2" type="ORF">CG31088</name>
    <name evidence="1" type="ORF">Dmel_CG31088</name>
</gene>
<dbReference type="AGR" id="FB:FBgn0051088"/>
<dbReference type="Bgee" id="FBgn0051088">
    <property type="expression patterns" value="Expressed in imaginal disc and 19 other cell types or tissues"/>
</dbReference>
<dbReference type="OrthoDB" id="7838752at2759"/>
<organism evidence="1 3">
    <name type="scientific">Drosophila melanogaster</name>
    <name type="common">Fruit fly</name>
    <dbReference type="NCBI Taxonomy" id="7227"/>
    <lineage>
        <taxon>Eukaryota</taxon>
        <taxon>Metazoa</taxon>
        <taxon>Ecdysozoa</taxon>
        <taxon>Arthropoda</taxon>
        <taxon>Hexapoda</taxon>
        <taxon>Insecta</taxon>
        <taxon>Pterygota</taxon>
        <taxon>Neoptera</taxon>
        <taxon>Endopterygota</taxon>
        <taxon>Diptera</taxon>
        <taxon>Brachycera</taxon>
        <taxon>Muscomorpha</taxon>
        <taxon>Ephydroidea</taxon>
        <taxon>Drosophilidae</taxon>
        <taxon>Drosophila</taxon>
        <taxon>Sophophora</taxon>
    </lineage>
</organism>
<keyword evidence="3" id="KW-1185">Reference proteome</keyword>
<dbReference type="FlyBase" id="FBgn0051088">
    <property type="gene designation" value="CG31088"/>
</dbReference>
<dbReference type="AlphaFoldDB" id="Q8INC8"/>
<protein>
    <submittedName>
        <fullName evidence="1">Uncharacterized protein</fullName>
    </submittedName>
</protein>
<reference evidence="1 3" key="3">
    <citation type="journal article" date="2002" name="Genome Biol.">
        <title>Annotation of the Drosophila melanogaster euchromatic genome: a systematic review.</title>
        <authorList>
            <person name="Misra S."/>
            <person name="Crosby M.A."/>
            <person name="Mungall C.J."/>
            <person name="Matthews B.B."/>
            <person name="Campbell K.S."/>
            <person name="Hradecky P."/>
            <person name="Huang Y."/>
            <person name="Kaminker J.S."/>
            <person name="Millburn G.H."/>
            <person name="Prochnik S.E."/>
            <person name="Smith C.D."/>
            <person name="Tupy J.L."/>
            <person name="Whitfied E.J."/>
            <person name="Bayraktaroglu L."/>
            <person name="Berman B.P."/>
            <person name="Bettencourt B.R."/>
            <person name="Celniker S.E."/>
            <person name="de Grey A.D."/>
            <person name="Drysdale R.A."/>
            <person name="Harris N.L."/>
            <person name="Richter J."/>
            <person name="Russo S."/>
            <person name="Schroeder A.J."/>
            <person name="Shu S.Q."/>
            <person name="Stapleton M."/>
            <person name="Yamada C."/>
            <person name="Ashburner M."/>
            <person name="Gelbart W.M."/>
            <person name="Rubin G.M."/>
            <person name="Lewis S.E."/>
        </authorList>
    </citation>
    <scope>GENOME REANNOTATION</scope>
    <source>
        <strain evidence="3">Berkeley</strain>
    </source>
</reference>
<reference evidence="1 3" key="4">
    <citation type="journal article" date="2002" name="Genome Biol.">
        <title>The transposable elements of the Drosophila melanogaster euchromatin: a genomics perspective.</title>
        <authorList>
            <person name="Kaminker J.S."/>
            <person name="Bergman C.M."/>
            <person name="Kronmiller B."/>
            <person name="Carlson J."/>
            <person name="Svirskas R."/>
            <person name="Patel S."/>
            <person name="Frise E."/>
            <person name="Wheeler D.A."/>
            <person name="Lewis S.E."/>
            <person name="Rubin G.M."/>
            <person name="Ashburner M."/>
            <person name="Celniker S.E."/>
        </authorList>
    </citation>
    <scope>NUCLEOTIDE SEQUENCE [LARGE SCALE GENOMIC DNA]</scope>
    <source>
        <strain evidence="3">Berkeley</strain>
    </source>
</reference>
<dbReference type="VEuPathDB" id="VectorBase:FBgn0051088"/>
<sequence>MPLTRTCPKISEITIKSLDWELQGLIQPSTTIDWRLVLVLFHFSAFHTQIFHTHIAILNALPAALQGAGT</sequence>
<reference evidence="1 3" key="8">
    <citation type="journal article" date="2007" name="Science">
        <title>Sequence finishing and mapping of Drosophila melanogaster heterochromatin.</title>
        <authorList>
            <person name="Hoskins R.A."/>
            <person name="Carlson J.W."/>
            <person name="Kennedy C."/>
            <person name="Acevedo D."/>
            <person name="Evans-Holm M."/>
            <person name="Frise E."/>
            <person name="Wan K.H."/>
            <person name="Park S."/>
            <person name="Mendez-Lago M."/>
            <person name="Rossi F."/>
            <person name="Villasante A."/>
            <person name="Dimitri P."/>
            <person name="Karpen G.H."/>
            <person name="Celniker S.E."/>
        </authorList>
    </citation>
    <scope>NUCLEOTIDE SEQUENCE [LARGE SCALE GENOMIC DNA]</scope>
    <source>
        <strain evidence="3">Berkeley</strain>
    </source>
</reference>
<dbReference type="EMBL" id="AE014297">
    <property type="protein sequence ID" value="AAN13689.2"/>
    <property type="molecule type" value="Genomic_DNA"/>
</dbReference>
<reference evidence="1 3" key="10">
    <citation type="journal article" date="2015" name="G3 (Bethesda)">
        <title>Gene Model Annotations for Drosophila melanogaster: The Rule-Benders.</title>
        <authorList>
            <consortium name="FlyBase Consortium"/>
            <person name="Crosby M.A."/>
            <person name="Gramates L.S."/>
            <person name="Dos Santos G."/>
            <person name="Matthews B.B."/>
            <person name="St Pierre S.E."/>
            <person name="Zhou P."/>
            <person name="Schroeder A.J."/>
            <person name="Falls K."/>
            <person name="Emmert D.B."/>
            <person name="Russo S.M."/>
            <person name="Gelbart W.M."/>
            <person name="null"/>
        </authorList>
    </citation>
    <scope>NUCLEOTIDE SEQUENCE [LARGE SCALE GENOMIC DNA]</scope>
    <source>
        <strain evidence="3">Berkeley</strain>
    </source>
</reference>
<reference evidence="1 3" key="2">
    <citation type="journal article" date="2002" name="Genome Biol.">
        <title>Finishing a whole-genome shotgun: release 3 of the Drosophila melanogaster euchromatic genome sequence.</title>
        <authorList>
            <person name="Celniker S.E."/>
            <person name="Wheeler D.A."/>
            <person name="Kronmiller B."/>
            <person name="Carlson J.W."/>
            <person name="Halpern A."/>
            <person name="Patel S."/>
            <person name="Adams M."/>
            <person name="Champe M."/>
            <person name="Dugan S.P."/>
            <person name="Frise E."/>
            <person name="Hodgson A."/>
            <person name="George R.A."/>
            <person name="Hoskins R.A."/>
            <person name="Laverty T."/>
            <person name="Muzny D.M."/>
            <person name="Nelson C.R."/>
            <person name="Pacleb J.M."/>
            <person name="Park S."/>
            <person name="Pfeiffer B.D."/>
            <person name="Richards S."/>
            <person name="Sodergren E.J."/>
            <person name="Svirskas R."/>
            <person name="Tabor P.E."/>
            <person name="Wan K."/>
            <person name="Stapleton M."/>
            <person name="Sutton G.G."/>
            <person name="Venter C."/>
            <person name="Weinstock G."/>
            <person name="Scherer S.E."/>
            <person name="Myers E.W."/>
            <person name="Gibbs R.A."/>
            <person name="Rubin G.M."/>
        </authorList>
    </citation>
    <scope>NUCLEOTIDE SEQUENCE [LARGE SCALE GENOMIC DNA]</scope>
    <source>
        <strain evidence="3">Berkeley</strain>
    </source>
</reference>
<dbReference type="InParanoid" id="Q8INC8"/>
<reference evidence="1 3" key="7">
    <citation type="journal article" date="2007" name="Science">
        <title>The Release 5.1 annotation of Drosophila melanogaster heterochromatin.</title>
        <authorList>
            <person name="Smith C.D."/>
            <person name="Shu S."/>
            <person name="Mungall C.J."/>
            <person name="Karpen G.H."/>
        </authorList>
    </citation>
    <scope>NUCLEOTIDE SEQUENCE [LARGE SCALE GENOMIC DNA]</scope>
    <source>
        <strain evidence="3">Berkeley</strain>
    </source>
</reference>
<dbReference type="Proteomes" id="UP000000803">
    <property type="component" value="Chromosome 3R"/>
</dbReference>